<dbReference type="GO" id="GO:0006887">
    <property type="term" value="P:exocytosis"/>
    <property type="evidence" value="ECO:0007669"/>
    <property type="project" value="UniProtKB-KW"/>
</dbReference>
<dbReference type="OrthoDB" id="1922221at2759"/>
<dbReference type="Pfam" id="PF03081">
    <property type="entry name" value="Exo70_C"/>
    <property type="match status" value="1"/>
</dbReference>
<dbReference type="Pfam" id="PF20669">
    <property type="entry name" value="Exo70_N"/>
    <property type="match status" value="1"/>
</dbReference>
<keyword evidence="6" id="KW-0175">Coiled coil</keyword>
<dbReference type="EMBL" id="LIAE01008849">
    <property type="protein sequence ID" value="PAV72074.1"/>
    <property type="molecule type" value="Genomic_DNA"/>
</dbReference>
<keyword evidence="5" id="KW-0653">Protein transport</keyword>
<evidence type="ECO:0000256" key="3">
    <source>
        <dbReference type="ARBA" id="ARBA00022483"/>
    </source>
</evidence>
<dbReference type="SUPFAM" id="SSF74788">
    <property type="entry name" value="Cullin repeat-like"/>
    <property type="match status" value="1"/>
</dbReference>
<evidence type="ECO:0000259" key="7">
    <source>
        <dbReference type="Pfam" id="PF03081"/>
    </source>
</evidence>
<evidence type="ECO:0000313" key="9">
    <source>
        <dbReference type="Proteomes" id="UP000218231"/>
    </source>
</evidence>
<dbReference type="STRING" id="2018661.A0A2A2KDM3"/>
<proteinExistence type="inferred from homology"/>
<gene>
    <name evidence="8" type="ORF">WR25_20770</name>
</gene>
<evidence type="ECO:0000256" key="4">
    <source>
        <dbReference type="ARBA" id="ARBA00026169"/>
    </source>
</evidence>
<reference evidence="8 9" key="1">
    <citation type="journal article" date="2017" name="Curr. Biol.">
        <title>Genome architecture and evolution of a unichromosomal asexual nematode.</title>
        <authorList>
            <person name="Fradin H."/>
            <person name="Zegar C."/>
            <person name="Gutwein M."/>
            <person name="Lucas J."/>
            <person name="Kovtun M."/>
            <person name="Corcoran D."/>
            <person name="Baugh L.R."/>
            <person name="Kiontke K."/>
            <person name="Gunsalus K."/>
            <person name="Fitch D.H."/>
            <person name="Piano F."/>
        </authorList>
    </citation>
    <scope>NUCLEOTIDE SEQUENCE [LARGE SCALE GENOMIC DNA]</scope>
    <source>
        <strain evidence="8">PF1309</strain>
    </source>
</reference>
<comment type="caution">
    <text evidence="8">The sequence shown here is derived from an EMBL/GenBank/DDBJ whole genome shotgun (WGS) entry which is preliminary data.</text>
</comment>
<dbReference type="InterPro" id="IPR046364">
    <property type="entry name" value="Exo70_C"/>
</dbReference>
<dbReference type="InterPro" id="IPR016159">
    <property type="entry name" value="Cullin_repeat-like_dom_sf"/>
</dbReference>
<feature type="domain" description="Exocyst complex subunit Exo70 C-terminal" evidence="7">
    <location>
        <begin position="276"/>
        <end position="579"/>
    </location>
</feature>
<protein>
    <recommendedName>
        <fullName evidence="4 5">Exocyst complex component 7</fullName>
    </recommendedName>
    <alternativeName>
        <fullName evidence="5">Exocyst complex component Exo70</fullName>
    </alternativeName>
</protein>
<keyword evidence="9" id="KW-1185">Reference proteome</keyword>
<name>A0A2A2KDM3_9BILA</name>
<dbReference type="GO" id="GO:0000145">
    <property type="term" value="C:exocyst"/>
    <property type="evidence" value="ECO:0007669"/>
    <property type="project" value="InterPro"/>
</dbReference>
<sequence length="615" mass="69853">MNVESLTKKLKSEEEWLQNFEETVEKSRTIRDNVESLVNQFEQQLQTLEDNVLPMHEKNGKLQLKQHNILRLIKTIDATKQFYDRTNTVENFIRDKDPGHDLSLYLENMDCLEQAIQFFSNQNARFQTQTENMKITLENGFAMLEKEYRNILLKQTAQPDIPTLIDSLDDDTYELMASRMKDVVTVKDPTNLIKLGVWLLDKDRNRFLNYYSEIRGQNMMKTIHAVAQHYTNLVMQSTPKASAFRNTPKKSKAGGEEKIHPSGVNHIEGALLVCGALLALLEIEENLMQRAITSTASRAQVFRSLVSRPLAFAIEQCVRAVQDNEQGVIPLLPLLRFLSNHEARFQNLASNSIPEVNFESLLRSLRVKCSTYLHEYLEQIANDTSKYIPPDGGVHPLIANTLSFLCSLVSFRLTVTHQVLSLTAASTDNPSLLLPKLFARFLSALGQALKRKCELYDDIVLSNIFLLNNYNHIAKVLEEEDGLLPVLSEQNRQILSFYHSEINQSIDRYLKAWSVAVGSLHGVDYYAGNPQQIHNMLTSFIREIEDTKAQQTEYCINDPKLAGEVRQQVADTVCPPYARAVSIARAIDPGIVADLPYENETALRDSLQSLFGSSI</sequence>
<keyword evidence="2 5" id="KW-0813">Transport</keyword>
<feature type="coiled-coil region" evidence="6">
    <location>
        <begin position="3"/>
        <end position="51"/>
    </location>
</feature>
<dbReference type="GO" id="GO:0015031">
    <property type="term" value="P:protein transport"/>
    <property type="evidence" value="ECO:0007669"/>
    <property type="project" value="UniProtKB-KW"/>
</dbReference>
<accession>A0A2A2KDM3</accession>
<evidence type="ECO:0000256" key="1">
    <source>
        <dbReference type="ARBA" id="ARBA00006756"/>
    </source>
</evidence>
<dbReference type="AlphaFoldDB" id="A0A2A2KDM3"/>
<evidence type="ECO:0000256" key="5">
    <source>
        <dbReference type="RuleBase" id="RU365026"/>
    </source>
</evidence>
<comment type="function">
    <text evidence="5">Component of the exocyst complex involved in the docking of exocytic vesicles with fusion sites on the plasma membrane.</text>
</comment>
<evidence type="ECO:0000256" key="6">
    <source>
        <dbReference type="SAM" id="Coils"/>
    </source>
</evidence>
<dbReference type="InterPro" id="IPR004140">
    <property type="entry name" value="Exo70"/>
</dbReference>
<keyword evidence="3 5" id="KW-0268">Exocytosis</keyword>
<dbReference type="PANTHER" id="PTHR12542:SF41">
    <property type="entry name" value="EXOCYST COMPLEX COMPONENT 7"/>
    <property type="match status" value="1"/>
</dbReference>
<evidence type="ECO:0000256" key="2">
    <source>
        <dbReference type="ARBA" id="ARBA00022448"/>
    </source>
</evidence>
<dbReference type="Gene3D" id="1.20.1280.170">
    <property type="entry name" value="Exocyst complex component Exo70"/>
    <property type="match status" value="1"/>
</dbReference>
<organism evidence="8 9">
    <name type="scientific">Diploscapter pachys</name>
    <dbReference type="NCBI Taxonomy" id="2018661"/>
    <lineage>
        <taxon>Eukaryota</taxon>
        <taxon>Metazoa</taxon>
        <taxon>Ecdysozoa</taxon>
        <taxon>Nematoda</taxon>
        <taxon>Chromadorea</taxon>
        <taxon>Rhabditida</taxon>
        <taxon>Rhabditina</taxon>
        <taxon>Rhabditomorpha</taxon>
        <taxon>Rhabditoidea</taxon>
        <taxon>Rhabditidae</taxon>
        <taxon>Diploscapter</taxon>
    </lineage>
</organism>
<dbReference type="Proteomes" id="UP000218231">
    <property type="component" value="Unassembled WGS sequence"/>
</dbReference>
<dbReference type="GO" id="GO:0005546">
    <property type="term" value="F:phosphatidylinositol-4,5-bisphosphate binding"/>
    <property type="evidence" value="ECO:0007669"/>
    <property type="project" value="InterPro"/>
</dbReference>
<dbReference type="PANTHER" id="PTHR12542">
    <property type="entry name" value="EXOCYST COMPLEX PROTEIN EXO70"/>
    <property type="match status" value="1"/>
</dbReference>
<evidence type="ECO:0000313" key="8">
    <source>
        <dbReference type="EMBL" id="PAV72074.1"/>
    </source>
</evidence>
<comment type="similarity">
    <text evidence="1 5">Belongs to the EXO70 family.</text>
</comment>